<proteinExistence type="predicted"/>
<dbReference type="EMBL" id="JAGPXF010000002">
    <property type="protein sequence ID" value="KAH7258027.1"/>
    <property type="molecule type" value="Genomic_DNA"/>
</dbReference>
<dbReference type="AlphaFoldDB" id="A0A8K0S7A6"/>
<name>A0A8K0S7A6_9HYPO</name>
<evidence type="ECO:0000256" key="1">
    <source>
        <dbReference type="SAM" id="MobiDB-lite"/>
    </source>
</evidence>
<evidence type="ECO:0000313" key="2">
    <source>
        <dbReference type="EMBL" id="KAH7258027.1"/>
    </source>
</evidence>
<reference evidence="2" key="1">
    <citation type="journal article" date="2021" name="Nat. Commun.">
        <title>Genetic determinants of endophytism in the Arabidopsis root mycobiome.</title>
        <authorList>
            <person name="Mesny F."/>
            <person name="Miyauchi S."/>
            <person name="Thiergart T."/>
            <person name="Pickel B."/>
            <person name="Atanasova L."/>
            <person name="Karlsson M."/>
            <person name="Huettel B."/>
            <person name="Barry K.W."/>
            <person name="Haridas S."/>
            <person name="Chen C."/>
            <person name="Bauer D."/>
            <person name="Andreopoulos W."/>
            <person name="Pangilinan J."/>
            <person name="LaButti K."/>
            <person name="Riley R."/>
            <person name="Lipzen A."/>
            <person name="Clum A."/>
            <person name="Drula E."/>
            <person name="Henrissat B."/>
            <person name="Kohler A."/>
            <person name="Grigoriev I.V."/>
            <person name="Martin F.M."/>
            <person name="Hacquard S."/>
        </authorList>
    </citation>
    <scope>NUCLEOTIDE SEQUENCE</scope>
    <source>
        <strain evidence="2">MPI-SDFR-AT-0068</strain>
    </source>
</reference>
<dbReference type="Proteomes" id="UP000813427">
    <property type="component" value="Unassembled WGS sequence"/>
</dbReference>
<comment type="caution">
    <text evidence="2">The sequence shown here is derived from an EMBL/GenBank/DDBJ whole genome shotgun (WGS) entry which is preliminary data.</text>
</comment>
<accession>A0A8K0S7A6</accession>
<protein>
    <submittedName>
        <fullName evidence="2">Uncharacterized protein</fullName>
    </submittedName>
</protein>
<keyword evidence="3" id="KW-1185">Reference proteome</keyword>
<evidence type="ECO:0000313" key="3">
    <source>
        <dbReference type="Proteomes" id="UP000813427"/>
    </source>
</evidence>
<feature type="region of interest" description="Disordered" evidence="1">
    <location>
        <begin position="36"/>
        <end position="60"/>
    </location>
</feature>
<dbReference type="OrthoDB" id="10484463at2759"/>
<organism evidence="2 3">
    <name type="scientific">Fusarium tricinctum</name>
    <dbReference type="NCBI Taxonomy" id="61284"/>
    <lineage>
        <taxon>Eukaryota</taxon>
        <taxon>Fungi</taxon>
        <taxon>Dikarya</taxon>
        <taxon>Ascomycota</taxon>
        <taxon>Pezizomycotina</taxon>
        <taxon>Sordariomycetes</taxon>
        <taxon>Hypocreomycetidae</taxon>
        <taxon>Hypocreales</taxon>
        <taxon>Nectriaceae</taxon>
        <taxon>Fusarium</taxon>
        <taxon>Fusarium tricinctum species complex</taxon>
    </lineage>
</organism>
<sequence>MVVYKEEQNCCYFRNISSSIFENLLLYSRSLHNTKSGCRMPQQGDKSSTPEVKQENEQQQIPLPQKIFHILATVTITDNTAFSATITIHNPTTQFNQPFQHAKSTRTTTKHSGALPHWGVERWNDRNNTTLQNSPSLPQSLLYQIGQVQAQSHHEKTERDENISTEVLFPLALLLPNQRFIHTDKARHSTDSEMDQHPMEAEAEVIDKIRKDLVQLGVKLQEYARQQIRFIDEAE</sequence>
<gene>
    <name evidence="2" type="ORF">BKA59DRAFT_452064</name>
</gene>
<feature type="compositionally biased region" description="Polar residues" evidence="1">
    <location>
        <begin position="44"/>
        <end position="60"/>
    </location>
</feature>